<reference evidence="9" key="1">
    <citation type="submission" date="2009-11" db="EMBL/GenBank/DDBJ databases">
        <authorList>
            <consortium name="The Broad Institute Genome Sequencing Platform"/>
            <person name="Ward D."/>
            <person name="Feldgarden M."/>
            <person name="Earl A."/>
            <person name="Young S.K."/>
            <person name="Zeng Q."/>
            <person name="Koehrsen M."/>
            <person name="Alvarado L."/>
            <person name="Berlin A."/>
            <person name="Bochicchio J."/>
            <person name="Borenstein D."/>
            <person name="Chapman S.B."/>
            <person name="Chen Z."/>
            <person name="Engels R."/>
            <person name="Freedman E."/>
            <person name="Gellesch M."/>
            <person name="Goldberg J."/>
            <person name="Griggs A."/>
            <person name="Gujja S."/>
            <person name="Heilman E."/>
            <person name="Heiman D."/>
            <person name="Hepburn T."/>
            <person name="Howarth C."/>
            <person name="Jen D."/>
            <person name="Larson L."/>
            <person name="Lewis B."/>
            <person name="Mehta T."/>
            <person name="Park D."/>
            <person name="Pearson M."/>
            <person name="Roberts A."/>
            <person name="Saif S."/>
            <person name="Shea T."/>
            <person name="Shenoy N."/>
            <person name="Sisk P."/>
            <person name="Stolte C."/>
            <person name="Sykes S."/>
            <person name="Thomson T."/>
            <person name="Walk T."/>
            <person name="White J."/>
            <person name="Yandava C."/>
            <person name="Izard J."/>
            <person name="Baranova O.V."/>
            <person name="Blanton J.M."/>
            <person name="Tanner A.C."/>
            <person name="Dewhirst F.E."/>
            <person name="Haas B."/>
            <person name="Nusbaum C."/>
            <person name="Birren B."/>
        </authorList>
    </citation>
    <scope>NUCLEOTIDE SEQUENCE [LARGE SCALE GENOMIC DNA]</scope>
    <source>
        <strain evidence="9">1-1 BBBD Race 1</strain>
    </source>
</reference>
<dbReference type="InterPro" id="IPR042241">
    <property type="entry name" value="GCP_C_sf"/>
</dbReference>
<feature type="compositionally biased region" description="Acidic residues" evidence="6">
    <location>
        <begin position="679"/>
        <end position="689"/>
    </location>
</feature>
<dbReference type="VEuPathDB" id="FungiDB:PTTG_02899"/>
<dbReference type="GO" id="GO:0005874">
    <property type="term" value="C:microtubule"/>
    <property type="evidence" value="ECO:0007669"/>
    <property type="project" value="UniProtKB-KW"/>
</dbReference>
<dbReference type="GO" id="GO:0051011">
    <property type="term" value="F:microtubule minus-end binding"/>
    <property type="evidence" value="ECO:0007669"/>
    <property type="project" value="TreeGrafter"/>
</dbReference>
<dbReference type="GO" id="GO:0031122">
    <property type="term" value="P:cytoplasmic microtubule organization"/>
    <property type="evidence" value="ECO:0007669"/>
    <property type="project" value="TreeGrafter"/>
</dbReference>
<comment type="similarity">
    <text evidence="1 5">Belongs to the TUBGCP family.</text>
</comment>
<evidence type="ECO:0000256" key="5">
    <source>
        <dbReference type="RuleBase" id="RU363050"/>
    </source>
</evidence>
<dbReference type="Gene3D" id="1.20.120.1900">
    <property type="entry name" value="Gamma-tubulin complex, C-terminal domain"/>
    <property type="match status" value="1"/>
</dbReference>
<keyword evidence="11" id="KW-1185">Reference proteome</keyword>
<keyword evidence="4 5" id="KW-0206">Cytoskeleton</keyword>
<evidence type="ECO:0000259" key="8">
    <source>
        <dbReference type="Pfam" id="PF17681"/>
    </source>
</evidence>
<dbReference type="GO" id="GO:0000930">
    <property type="term" value="C:gamma-tubulin complex"/>
    <property type="evidence" value="ECO:0007669"/>
    <property type="project" value="TreeGrafter"/>
</dbReference>
<feature type="region of interest" description="Disordered" evidence="6">
    <location>
        <begin position="588"/>
        <end position="609"/>
    </location>
</feature>
<gene>
    <name evidence="9" type="ORF">PTTG_02899</name>
</gene>
<dbReference type="GO" id="GO:0043015">
    <property type="term" value="F:gamma-tubulin binding"/>
    <property type="evidence" value="ECO:0007669"/>
    <property type="project" value="InterPro"/>
</dbReference>
<evidence type="ECO:0000256" key="6">
    <source>
        <dbReference type="SAM" id="MobiDB-lite"/>
    </source>
</evidence>
<proteinExistence type="inferred from homology"/>
<name>A0A180GNI9_PUCT1</name>
<dbReference type="InterPro" id="IPR040457">
    <property type="entry name" value="GCP_C"/>
</dbReference>
<dbReference type="GO" id="GO:0000922">
    <property type="term" value="C:spindle pole"/>
    <property type="evidence" value="ECO:0007669"/>
    <property type="project" value="InterPro"/>
</dbReference>
<accession>A0A180GNI9</accession>
<sequence length="793" mass="87325">MTADHPTGLIQEAILILAGHPSQLTTTSIQPATFHPAAANSLSLLTTIAALYHSIATFIAQKQPSSGTPHASPAIAALRASLASELAAYQDLLIQLEFKLLSHHPDLVPADLNQRPSPPLTAVLAQVIHWLPIFQTLSTLIDQLATQPSWTSPELIQLIYPHSLTGSPQLAQIFARLQAAVEQVWLDGFRAFVIYGQTPAEQHSTTPLPLNDLFYAHRPPANNALAQSTPQQSLRFSFREHGLPQLPLLQPIDQLNQFIQQICHALSILKLLIHPNAEPRASSSKLPHLHSHTKIILPTELQSQLRLALQSIDSLSHPRFRIAIKNVQEILSNYLFSTYLTPEILSSTLGTLTDVFFLRHSTFAGNLVEGMIRLKTRRAGMGGGEAPRIRRLASLSERELDVVLLKAGISTELGEDPAGRQLDLDGFSFGLLGIDEHGGSQESARTGASLIERTFSQSILNRAQPVLLTYAPRPGLSLFLTQPICESYSTIHSCLFAFLIAQQSFKDSWRELTQKERLRTRLEGSPRARTLGRIGARHAQEIERVAFEGLRRMGWFVNLMVDHFFQDVIEQSIQLLSKEINVHYQHASTGKGEFSEEGEEGGERPKGRGTSADFFKIHASFLGLVETGLGLKNARSSAIMKDLLSCCAGFLLDLESWSFELVPNLLSGLSALPPHPADDDHDDDDDDEQAAGGGVRGEIPATTTVLVERELRLTKALDSFNALIRQLIVELRTDDARPLADPSLPTSSAAYLDLHSTSASNTEFTLKASAFRRTCLDSLLLKFDFNLWFSSPL</sequence>
<dbReference type="STRING" id="630390.A0A180GNI9"/>
<dbReference type="OrthoDB" id="1608002at2759"/>
<protein>
    <recommendedName>
        <fullName evidence="5">Spindle pole body component</fullName>
    </recommendedName>
</protein>
<evidence type="ECO:0000256" key="3">
    <source>
        <dbReference type="ARBA" id="ARBA00022701"/>
    </source>
</evidence>
<dbReference type="EnsemblFungi" id="PTTG_02899-t43_1">
    <property type="protein sequence ID" value="PTTG_02899-t43_1-p1"/>
    <property type="gene ID" value="PTTG_02899"/>
</dbReference>
<feature type="domain" description="Gamma tubulin complex component C-terminal" evidence="7">
    <location>
        <begin position="466"/>
        <end position="789"/>
    </location>
</feature>
<dbReference type="InterPro" id="IPR041470">
    <property type="entry name" value="GCP_N"/>
</dbReference>
<reference evidence="9" key="2">
    <citation type="submission" date="2016-05" db="EMBL/GenBank/DDBJ databases">
        <title>Comparative analysis highlights variable genome content of wheat rusts and divergence of the mating loci.</title>
        <authorList>
            <person name="Cuomo C.A."/>
            <person name="Bakkeren G."/>
            <person name="Szabo L."/>
            <person name="Khalil H."/>
            <person name="Joly D."/>
            <person name="Goldberg J."/>
            <person name="Young S."/>
            <person name="Zeng Q."/>
            <person name="Fellers J."/>
        </authorList>
    </citation>
    <scope>NUCLEOTIDE SEQUENCE [LARGE SCALE GENOMIC DNA]</scope>
    <source>
        <strain evidence="9">1-1 BBBD Race 1</strain>
    </source>
</reference>
<evidence type="ECO:0000313" key="10">
    <source>
        <dbReference type="EnsemblFungi" id="PTTG_02899-t43_1-p1"/>
    </source>
</evidence>
<dbReference type="InterPro" id="IPR007259">
    <property type="entry name" value="GCP"/>
</dbReference>
<keyword evidence="3 5" id="KW-0493">Microtubule</keyword>
<evidence type="ECO:0000313" key="11">
    <source>
        <dbReference type="Proteomes" id="UP000005240"/>
    </source>
</evidence>
<dbReference type="Pfam" id="PF04130">
    <property type="entry name" value="GCP_C_terminal"/>
    <property type="match status" value="1"/>
</dbReference>
<reference evidence="10" key="4">
    <citation type="submission" date="2025-05" db="UniProtKB">
        <authorList>
            <consortium name="EnsemblFungi"/>
        </authorList>
    </citation>
    <scope>IDENTIFICATION</scope>
    <source>
        <strain evidence="10">isolate 1-1 / race 1 (BBBD)</strain>
    </source>
</reference>
<comment type="subcellular location">
    <subcellularLocation>
        <location evidence="5">Cytoplasm</location>
        <location evidence="5">Cytoskeleton</location>
        <location evidence="5">Microtubule organizing center</location>
    </subcellularLocation>
</comment>
<reference evidence="10 11" key="3">
    <citation type="journal article" date="2017" name="G3 (Bethesda)">
        <title>Comparative analysis highlights variable genome content of wheat rusts and divergence of the mating loci.</title>
        <authorList>
            <person name="Cuomo C.A."/>
            <person name="Bakkeren G."/>
            <person name="Khalil H.B."/>
            <person name="Panwar V."/>
            <person name="Joly D."/>
            <person name="Linning R."/>
            <person name="Sakthikumar S."/>
            <person name="Song X."/>
            <person name="Adiconis X."/>
            <person name="Fan L."/>
            <person name="Goldberg J.M."/>
            <person name="Levin J.Z."/>
            <person name="Young S."/>
            <person name="Zeng Q."/>
            <person name="Anikster Y."/>
            <person name="Bruce M."/>
            <person name="Wang M."/>
            <person name="Yin C."/>
            <person name="McCallum B."/>
            <person name="Szabo L.J."/>
            <person name="Hulbert S."/>
            <person name="Chen X."/>
            <person name="Fellers J.P."/>
        </authorList>
    </citation>
    <scope>NUCLEOTIDE SEQUENCE</scope>
    <source>
        <strain evidence="11">Isolate 1-1 / race 1 (BBBD)</strain>
        <strain evidence="10">isolate 1-1 / race 1 (BBBD)</strain>
    </source>
</reference>
<dbReference type="GO" id="GO:0007020">
    <property type="term" value="P:microtubule nucleation"/>
    <property type="evidence" value="ECO:0007669"/>
    <property type="project" value="InterPro"/>
</dbReference>
<feature type="region of interest" description="Disordered" evidence="6">
    <location>
        <begin position="672"/>
        <end position="696"/>
    </location>
</feature>
<dbReference type="PANTHER" id="PTHR19302">
    <property type="entry name" value="GAMMA TUBULIN COMPLEX PROTEIN"/>
    <property type="match status" value="1"/>
</dbReference>
<dbReference type="PANTHER" id="PTHR19302:SF13">
    <property type="entry name" value="GAMMA-TUBULIN COMPLEX COMPONENT 2"/>
    <property type="match status" value="1"/>
</dbReference>
<dbReference type="Proteomes" id="UP000005240">
    <property type="component" value="Unassembled WGS sequence"/>
</dbReference>
<dbReference type="GO" id="GO:0044732">
    <property type="term" value="C:mitotic spindle pole body"/>
    <property type="evidence" value="ECO:0007669"/>
    <property type="project" value="TreeGrafter"/>
</dbReference>
<evidence type="ECO:0000313" key="9">
    <source>
        <dbReference type="EMBL" id="OAV94094.1"/>
    </source>
</evidence>
<feature type="domain" description="Gamma tubulin complex component protein N-terminal" evidence="8">
    <location>
        <begin position="10"/>
        <end position="245"/>
    </location>
</feature>
<dbReference type="GO" id="GO:0051321">
    <property type="term" value="P:meiotic cell cycle"/>
    <property type="evidence" value="ECO:0007669"/>
    <property type="project" value="TreeGrafter"/>
</dbReference>
<dbReference type="AlphaFoldDB" id="A0A180GNI9"/>
<evidence type="ECO:0000256" key="4">
    <source>
        <dbReference type="ARBA" id="ARBA00023212"/>
    </source>
</evidence>
<dbReference type="GO" id="GO:0000278">
    <property type="term" value="P:mitotic cell cycle"/>
    <property type="evidence" value="ECO:0007669"/>
    <property type="project" value="TreeGrafter"/>
</dbReference>
<evidence type="ECO:0000256" key="2">
    <source>
        <dbReference type="ARBA" id="ARBA00022490"/>
    </source>
</evidence>
<evidence type="ECO:0000259" key="7">
    <source>
        <dbReference type="Pfam" id="PF04130"/>
    </source>
</evidence>
<dbReference type="GO" id="GO:0051225">
    <property type="term" value="P:spindle assembly"/>
    <property type="evidence" value="ECO:0007669"/>
    <property type="project" value="TreeGrafter"/>
</dbReference>
<keyword evidence="2 5" id="KW-0963">Cytoplasm</keyword>
<dbReference type="Pfam" id="PF17681">
    <property type="entry name" value="GCP_N_terminal"/>
    <property type="match status" value="1"/>
</dbReference>
<dbReference type="EMBL" id="ADAS02000043">
    <property type="protein sequence ID" value="OAV94094.1"/>
    <property type="molecule type" value="Genomic_DNA"/>
</dbReference>
<organism evidence="9">
    <name type="scientific">Puccinia triticina (isolate 1-1 / race 1 (BBBD))</name>
    <name type="common">Brown leaf rust fungus</name>
    <dbReference type="NCBI Taxonomy" id="630390"/>
    <lineage>
        <taxon>Eukaryota</taxon>
        <taxon>Fungi</taxon>
        <taxon>Dikarya</taxon>
        <taxon>Basidiomycota</taxon>
        <taxon>Pucciniomycotina</taxon>
        <taxon>Pucciniomycetes</taxon>
        <taxon>Pucciniales</taxon>
        <taxon>Pucciniaceae</taxon>
        <taxon>Puccinia</taxon>
    </lineage>
</organism>
<evidence type="ECO:0000256" key="1">
    <source>
        <dbReference type="ARBA" id="ARBA00010337"/>
    </source>
</evidence>